<evidence type="ECO:0000313" key="3">
    <source>
        <dbReference type="Proteomes" id="UP001055101"/>
    </source>
</evidence>
<organism evidence="2 3">
    <name type="scientific">Methylobacterium thuringiense</name>
    <dbReference type="NCBI Taxonomy" id="1003091"/>
    <lineage>
        <taxon>Bacteria</taxon>
        <taxon>Pseudomonadati</taxon>
        <taxon>Pseudomonadota</taxon>
        <taxon>Alphaproteobacteria</taxon>
        <taxon>Hyphomicrobiales</taxon>
        <taxon>Methylobacteriaceae</taxon>
        <taxon>Methylobacterium</taxon>
    </lineage>
</organism>
<evidence type="ECO:0000256" key="1">
    <source>
        <dbReference type="SAM" id="SignalP"/>
    </source>
</evidence>
<dbReference type="EMBL" id="BPRA01000004">
    <property type="protein sequence ID" value="GJE54580.1"/>
    <property type="molecule type" value="Genomic_DNA"/>
</dbReference>
<evidence type="ECO:0008006" key="4">
    <source>
        <dbReference type="Google" id="ProtNLM"/>
    </source>
</evidence>
<keyword evidence="1" id="KW-0732">Signal</keyword>
<reference evidence="2" key="1">
    <citation type="journal article" date="2021" name="Front. Microbiol.">
        <title>Comprehensive Comparative Genomics and Phenotyping of Methylobacterium Species.</title>
        <authorList>
            <person name="Alessa O."/>
            <person name="Ogura Y."/>
            <person name="Fujitani Y."/>
            <person name="Takami H."/>
            <person name="Hayashi T."/>
            <person name="Sahin N."/>
            <person name="Tani A."/>
        </authorList>
    </citation>
    <scope>NUCLEOTIDE SEQUENCE</scope>
    <source>
        <strain evidence="2">DSM 23674</strain>
    </source>
</reference>
<feature type="chain" id="PRO_5046581089" description="DUF2511 domain-containing protein" evidence="1">
    <location>
        <begin position="21"/>
        <end position="130"/>
    </location>
</feature>
<sequence length="130" mass="13511">MLQAIRAATVAMIASGQAFAAPSCGGLVNQDNFLLVRRDESRCGWPFKVEMVGIACIPNSFLGQNAVYAVAKGASYPLNGVAKTSNAIKGFRAGNIKEIAESDNKAASWIGPGLEMCERGGTNFPSAGGN</sequence>
<feature type="signal peptide" evidence="1">
    <location>
        <begin position="1"/>
        <end position="20"/>
    </location>
</feature>
<name>A0ABQ4TGR1_9HYPH</name>
<keyword evidence="3" id="KW-1185">Reference proteome</keyword>
<dbReference type="Proteomes" id="UP001055101">
    <property type="component" value="Unassembled WGS sequence"/>
</dbReference>
<proteinExistence type="predicted"/>
<protein>
    <recommendedName>
        <fullName evidence="4">DUF2511 domain-containing protein</fullName>
    </recommendedName>
</protein>
<gene>
    <name evidence="2" type="ORF">EKPJFOCH_1058</name>
</gene>
<reference evidence="2" key="2">
    <citation type="submission" date="2021-08" db="EMBL/GenBank/DDBJ databases">
        <authorList>
            <person name="Tani A."/>
            <person name="Ola A."/>
            <person name="Ogura Y."/>
            <person name="Katsura K."/>
            <person name="Hayashi T."/>
        </authorList>
    </citation>
    <scope>NUCLEOTIDE SEQUENCE</scope>
    <source>
        <strain evidence="2">DSM 23674</strain>
    </source>
</reference>
<comment type="caution">
    <text evidence="2">The sequence shown here is derived from an EMBL/GenBank/DDBJ whole genome shotgun (WGS) entry which is preliminary data.</text>
</comment>
<evidence type="ECO:0000313" key="2">
    <source>
        <dbReference type="EMBL" id="GJE54580.1"/>
    </source>
</evidence>
<accession>A0ABQ4TGR1</accession>